<name>A0A543P013_9ACTN</name>
<organism evidence="1 2">
    <name type="scientific">Blastococcus colisei</name>
    <dbReference type="NCBI Taxonomy" id="1564162"/>
    <lineage>
        <taxon>Bacteria</taxon>
        <taxon>Bacillati</taxon>
        <taxon>Actinomycetota</taxon>
        <taxon>Actinomycetes</taxon>
        <taxon>Geodermatophilales</taxon>
        <taxon>Geodermatophilaceae</taxon>
        <taxon>Blastococcus</taxon>
    </lineage>
</organism>
<accession>A0A543P013</accession>
<dbReference type="OrthoDB" id="9807521at2"/>
<proteinExistence type="predicted"/>
<dbReference type="Gene3D" id="3.30.70.1230">
    <property type="entry name" value="Nucleotide cyclase"/>
    <property type="match status" value="1"/>
</dbReference>
<comment type="caution">
    <text evidence="1">The sequence shown here is derived from an EMBL/GenBank/DDBJ whole genome shotgun (WGS) entry which is preliminary data.</text>
</comment>
<dbReference type="RefSeq" id="WP_142027404.1">
    <property type="nucleotide sequence ID" value="NZ_VFQE01000002.1"/>
</dbReference>
<dbReference type="GO" id="GO:0004016">
    <property type="term" value="F:adenylate cyclase activity"/>
    <property type="evidence" value="ECO:0007669"/>
    <property type="project" value="UniProtKB-ARBA"/>
</dbReference>
<gene>
    <name evidence="1" type="ORF">FHU33_4088</name>
</gene>
<evidence type="ECO:0000313" key="2">
    <source>
        <dbReference type="Proteomes" id="UP000319865"/>
    </source>
</evidence>
<dbReference type="InterPro" id="IPR001054">
    <property type="entry name" value="A/G_cyclase"/>
</dbReference>
<evidence type="ECO:0000313" key="1">
    <source>
        <dbReference type="EMBL" id="TQN37436.1"/>
    </source>
</evidence>
<protein>
    <submittedName>
        <fullName evidence="1">Class 3 adenylate cyclase</fullName>
    </submittedName>
</protein>
<dbReference type="CDD" id="cd07302">
    <property type="entry name" value="CHD"/>
    <property type="match status" value="1"/>
</dbReference>
<dbReference type="AlphaFoldDB" id="A0A543P013"/>
<keyword evidence="2" id="KW-1185">Reference proteome</keyword>
<dbReference type="EMBL" id="VFQE01000002">
    <property type="protein sequence ID" value="TQN37436.1"/>
    <property type="molecule type" value="Genomic_DNA"/>
</dbReference>
<dbReference type="SUPFAM" id="SSF55073">
    <property type="entry name" value="Nucleotide cyclase"/>
    <property type="match status" value="1"/>
</dbReference>
<dbReference type="Proteomes" id="UP000319865">
    <property type="component" value="Unassembled WGS sequence"/>
</dbReference>
<reference evidence="1 2" key="1">
    <citation type="submission" date="2019-06" db="EMBL/GenBank/DDBJ databases">
        <title>Sequencing the genomes of 1000 actinobacteria strains.</title>
        <authorList>
            <person name="Klenk H.-P."/>
        </authorList>
    </citation>
    <scope>NUCLEOTIDE SEQUENCE [LARGE SCALE GENOMIC DNA]</scope>
    <source>
        <strain evidence="1 2">DSM 46837</strain>
    </source>
</reference>
<dbReference type="GO" id="GO:0009190">
    <property type="term" value="P:cyclic nucleotide biosynthetic process"/>
    <property type="evidence" value="ECO:0007669"/>
    <property type="project" value="InterPro"/>
</dbReference>
<sequence>MSDLERDILNRLSTLLNHPWEVRDGRVVPDSKTVYDKQAVKLDATYLYADMAGSTELAQSIDAEVAARVMRVYLDMAVRVIRYNEGDIRSFDGDRVMGIFVGWDKESRAAKAALGIEYWRGFLDYLLPTRLAEVKAIGWELKHGVGIDTGEALLVRAGIRGNDDLISIGRAPNIAAKLSGLREGYSLYATDDAYYGMDTETSYEDDEYNQPRWTWLGERDFGGRKVTVYGSNYGWEY</sequence>
<dbReference type="GO" id="GO:0035556">
    <property type="term" value="P:intracellular signal transduction"/>
    <property type="evidence" value="ECO:0007669"/>
    <property type="project" value="InterPro"/>
</dbReference>
<dbReference type="InterPro" id="IPR029787">
    <property type="entry name" value="Nucleotide_cyclase"/>
</dbReference>